<organism evidence="1 2">
    <name type="scientific">Salmo salar</name>
    <name type="common">Atlantic salmon</name>
    <dbReference type="NCBI Taxonomy" id="8030"/>
    <lineage>
        <taxon>Eukaryota</taxon>
        <taxon>Metazoa</taxon>
        <taxon>Chordata</taxon>
        <taxon>Craniata</taxon>
        <taxon>Vertebrata</taxon>
        <taxon>Euteleostomi</taxon>
        <taxon>Actinopterygii</taxon>
        <taxon>Neopterygii</taxon>
        <taxon>Teleostei</taxon>
        <taxon>Protacanthopterygii</taxon>
        <taxon>Salmoniformes</taxon>
        <taxon>Salmonidae</taxon>
        <taxon>Salmoninae</taxon>
        <taxon>Salmo</taxon>
    </lineage>
</organism>
<name>A0AC41E336_SALSA</name>
<evidence type="ECO:0000313" key="2">
    <source>
        <dbReference type="RefSeq" id="XP_014062662.2"/>
    </source>
</evidence>
<sequence length="389" mass="44174">MTESDMRKRCVCTLLVLMLIQTGMTDSGISVSHKWDGDHLSITCRLMGDNNTVSQINWEMTSSSNHTTTRLKLGTFHPVFGTYVVPEYNDTVEIQGNASSGNYTLRLRRSTVLEESQFCCKFITFPSGVLEQCTYTRINESPEEAQESEGPQGLLGERQVEQWALLVVGSTICLLSVAISLYYCWKYCCRHCCRRRRVFEVETYLTDQHTDSEGVTEEPPHQPTLPSPPNHQLQGFDPSKLYTKIKQDLLYGRLWKAYQGTAKAWGPTTQQGPQQQGPQQGAELGPQKVYFLLGDHRASQREEPEEPELEPNLEQEQDPQPTLEGTVEPQTELEPIHPLALEPGTQMEVQEPECHLELEPNFPLTLPAQRKELEPDMGTEKEETEETRD</sequence>
<reference evidence="2" key="1">
    <citation type="submission" date="2025-08" db="UniProtKB">
        <authorList>
            <consortium name="RefSeq"/>
        </authorList>
    </citation>
    <scope>IDENTIFICATION</scope>
</reference>
<gene>
    <name evidence="2" type="primary">LOC106608944</name>
</gene>
<protein>
    <submittedName>
        <fullName evidence="2">Uncharacterized protein</fullName>
    </submittedName>
</protein>
<dbReference type="Proteomes" id="UP001652741">
    <property type="component" value="Chromosome ssa07"/>
</dbReference>
<keyword evidence="1" id="KW-1185">Reference proteome</keyword>
<evidence type="ECO:0000313" key="1">
    <source>
        <dbReference type="Proteomes" id="UP001652741"/>
    </source>
</evidence>
<accession>A0AC41E336</accession>
<dbReference type="RefSeq" id="XP_014062662.2">
    <property type="nucleotide sequence ID" value="XM_014207187.2"/>
</dbReference>
<proteinExistence type="predicted"/>